<protein>
    <submittedName>
        <fullName evidence="1">Exo-alpha-sialidase</fullName>
    </submittedName>
</protein>
<dbReference type="CDD" id="cd15482">
    <property type="entry name" value="Sialidase_non-viral"/>
    <property type="match status" value="1"/>
</dbReference>
<reference evidence="1" key="1">
    <citation type="submission" date="2022-04" db="EMBL/GenBank/DDBJ databases">
        <title>Mucilaginibacter sp. RS28 isolated from freshwater.</title>
        <authorList>
            <person name="Ko S.-R."/>
        </authorList>
    </citation>
    <scope>NUCLEOTIDE SEQUENCE</scope>
    <source>
        <strain evidence="1">RS28</strain>
    </source>
</reference>
<evidence type="ECO:0000313" key="1">
    <source>
        <dbReference type="EMBL" id="MCJ8211205.1"/>
    </source>
</evidence>
<dbReference type="SUPFAM" id="SSF110296">
    <property type="entry name" value="Oligoxyloglucan reducing end-specific cellobiohydrolase"/>
    <property type="match status" value="2"/>
</dbReference>
<keyword evidence="2" id="KW-1185">Reference proteome</keyword>
<gene>
    <name evidence="1" type="ORF">MUY27_15915</name>
</gene>
<evidence type="ECO:0000313" key="2">
    <source>
        <dbReference type="Proteomes" id="UP001139450"/>
    </source>
</evidence>
<dbReference type="AlphaFoldDB" id="A0A9X1X6F7"/>
<dbReference type="Proteomes" id="UP001139450">
    <property type="component" value="Unassembled WGS sequence"/>
</dbReference>
<name>A0A9X1X6F7_9SPHI</name>
<accession>A0A9X1X6F7</accession>
<proteinExistence type="predicted"/>
<sequence>MKNAKMKKLFVLAPAVILVLLLLNSFMVKEKETKITSDDKSGPLNIVFRSADGGQTWQNISKGLPEHLQKEGISNHNVFANERGLYLRAGNGFYHSEPYSATTFWEKETFPGNQREIAPGNNGIFAYNFRGQFLQKTNGSSDWSPRYTNFQKQAIQLNKTADWMSKNYNEKQVSSVFETTGGTVFIGSNNALYRSANHGKTWQYVHVSGWILKMAEANGVLMAASTQGILRSTDNGQTWASVIGESGAGVTVERIDGGFAAIAYNTITHTNTIYISQDSGKTWSDAGEGLQFSTGSPLLKQLFDPQPSLYISSIEQVGKYLMCGSSAGIFRSVDMGKTWEKLPLSSIENKGFSLYAAGNVIYAISNKGC</sequence>
<dbReference type="Gene3D" id="2.130.10.10">
    <property type="entry name" value="YVTN repeat-like/Quinoprotein amine dehydrogenase"/>
    <property type="match status" value="2"/>
</dbReference>
<comment type="caution">
    <text evidence="1">The sequence shown here is derived from an EMBL/GenBank/DDBJ whole genome shotgun (WGS) entry which is preliminary data.</text>
</comment>
<dbReference type="RefSeq" id="WP_245131611.1">
    <property type="nucleotide sequence ID" value="NZ_JALJEJ010000008.1"/>
</dbReference>
<organism evidence="1 2">
    <name type="scientific">Mucilaginibacter straminoryzae</name>
    <dbReference type="NCBI Taxonomy" id="2932774"/>
    <lineage>
        <taxon>Bacteria</taxon>
        <taxon>Pseudomonadati</taxon>
        <taxon>Bacteroidota</taxon>
        <taxon>Sphingobacteriia</taxon>
        <taxon>Sphingobacteriales</taxon>
        <taxon>Sphingobacteriaceae</taxon>
        <taxon>Mucilaginibacter</taxon>
    </lineage>
</organism>
<dbReference type="InterPro" id="IPR015943">
    <property type="entry name" value="WD40/YVTN_repeat-like_dom_sf"/>
</dbReference>
<dbReference type="EMBL" id="JALJEJ010000008">
    <property type="protein sequence ID" value="MCJ8211205.1"/>
    <property type="molecule type" value="Genomic_DNA"/>
</dbReference>